<organism evidence="1 2">
    <name type="scientific">Phlebia brevispora</name>
    <dbReference type="NCBI Taxonomy" id="194682"/>
    <lineage>
        <taxon>Eukaryota</taxon>
        <taxon>Fungi</taxon>
        <taxon>Dikarya</taxon>
        <taxon>Basidiomycota</taxon>
        <taxon>Agaricomycotina</taxon>
        <taxon>Agaricomycetes</taxon>
        <taxon>Polyporales</taxon>
        <taxon>Meruliaceae</taxon>
        <taxon>Phlebia</taxon>
    </lineage>
</organism>
<gene>
    <name evidence="1" type="ORF">NM688_g656</name>
</gene>
<accession>A0ACC1TDY8</accession>
<proteinExistence type="predicted"/>
<dbReference type="EMBL" id="JANHOG010000059">
    <property type="protein sequence ID" value="KAJ3558904.1"/>
    <property type="molecule type" value="Genomic_DNA"/>
</dbReference>
<dbReference type="Proteomes" id="UP001148662">
    <property type="component" value="Unassembled WGS sequence"/>
</dbReference>
<comment type="caution">
    <text evidence="1">The sequence shown here is derived from an EMBL/GenBank/DDBJ whole genome shotgun (WGS) entry which is preliminary data.</text>
</comment>
<keyword evidence="2" id="KW-1185">Reference proteome</keyword>
<name>A0ACC1TDY8_9APHY</name>
<protein>
    <submittedName>
        <fullName evidence="1">Uncharacterized protein</fullName>
    </submittedName>
</protein>
<sequence length="2421" mass="268350">MSVNADVPDAVYVRNVTTIGHVDHGKTTLMDALLAANNIISSRMAGKIRYLDSREDEQERGITMESSAVSLRFKVTERTADGGSLPRTYVVNMIDTPGHVDFSSEVSTASRLCDGALVLVDVVEGVCTQSRLMLSMGGFFAGDRMEDDLRWREERERRLQEKRESLADEIDAHVNEEDEFQEKDDEDIYFAPEKGNVIFASAIDGWGFRVGKFAYLYSVKLGMKEANLRQVLWGDFYLDPKTKRVISHKHLRGRTLKPLFVQFVLENIWAVYDAVAINPNPDKVTKIVTALNLKIPPRELKSKETRQLLSVIFSQWLSLSTCVIQTVVDIVPPPSVAQATRIPKMLYPDLYEASVTPKNKLEENLYTCDASPTAGVVALVSKMFAVPVAELPENKKKPISADELRAKAKAAREVRQAAQADGTPSEIPSTPLEEALGQLKVEDAVPKEDNKDRETLLGFARIYSGTIRTGTTIACVLPKYSNAYPPTHPRNARHIVTAEIEGLYIMMGKDLVSVDSVHAGNVFAIGGLEGKVWRNATLCAPSEKGMSGTDLAQLTDSVVNLGGVHRMAAPIVRVALEPEMPADIPKLISGLKLLAQADPCVETFQQRTGEHVILTAGELHLERCLKDLRERFAKIEIHASKPIVPFRETAVKAPDMAPPKFGGGRRGTVVSSTANNLLKFAIRAAPLPKSIWVFLQDNLAILRRIQQEQKSQEEGEGSESLEGELTAAPGEDGEEEEEEVDLQGEIIKRPTVKADEFWQVFQQKCSEAGGEWTSVPDKLWAFGPHRSGTCILVDNRNDGQPPNSLRKRLGHLTSGDAHDASQIGRSFNNHLEAGFQLATFQGPLCAEPMEGLAFFVESLEVDHEGIEQEQEHNRLAQVTGSFISSVRNACRNGLLDWSPRLMLAMYECDIQASTDVLGKVYGVVARRRGRIVAEEMKEGTTSFTIRALLPVVESFGFPDDFAEIRKRTSGAASPQLVFSGYELLDQDPFWVPTTEEELEDLGEKADRSNIAKMYMDGVRERKGMFVDRKLVEFAEKQRSLKRSHINIASPPPGGLRRGCMDTALYAAQRMALAIPPSITSVNSSSSFMPQSEPVEQPQAEEEQYIPTFFCRALYDYQSNDASSLSFHKNDIIEVLTRLETGWWDGLLGDERGWFPSNYVVVISEEEAEAALSSSAYDAPPSSVPEESVVDMGEMSKALSDSDRDGDWLERDTEYSAPPSYRAESHNSVMGDMGRTHHDFWVPQVGPDGRIFYVNTQTGQRSQELPQEVEEEPDHDLIPGIKSSTLRASTSGMNGRVQEAGFGIHRRSGTPEPWVRRLADDGMSYYYFNKEDGSLSWTLPTADTTGGNMSDDSQTTLARAVTLPANGARQQPALQTRMRSDSSASLAKEHGYNATDRLSVYSDDSDVQPLQRSRAESSASVPKPANGIHRNEPTIPTIPTIPEQTATIELTPAEQVAKALQRSLSPPPSESPLELSHTVCEAIATVVEFLQTSPPRRPEHSREVNYRVLAVVTAVRNLLYVTATPLGHIPSHLYPRSQNVGAGAQALQTHLKGAHRKVAGTLSKLVLSALAMQYDPALSASDKPNRMESDAAELERSVMAFMGELQRYQSEHGTKPSDIKRLYAAFSPTNIGTGLPGAGIAGNWRGFGYTTLPSGHSPARQLLDAGVIVDLKDTVGTIQSLLDTMKSSLQRPDQSQDRVQSAACFVLAYLSSFLAFVCDINIARHVDIDVRAGSSRSPTHAQYQQTVERGRNLLRTLEVTCQALYDDASFLLSSAQSLNFARESPKDLALRAANWENITAVISANLGVVTGSLDGLLALGLEQAELEQATYNGAIEWRRSRPSIFFDSEGPDFTMYQDEEDVVDMELAFSRQAPRTLPAIDSSSTLYNSSQHQSDTEPDMSDRSRSDGIGEPVTPIWSPHEASSTGTLVAPTDAEPHDDLLDDDAALFDDEGPSNAKVPPKATKLYKILGSEAPQHYIDQVNADSQPWYLRPNYDQSEILIDPDGGVRAGSKPALIERLTAHETADPTFSKNFMITFKSFMTLDELFELLVQRFWIQPPETLNSDELEIWTKQKQVMIRLRVINTFRTMVTDEDVLEKDDMYILDRIKDFASKPEVSNSIAAAKQLVVLIDRVQRGGEGPIKTTATTSAAPPPPPILPKTTKKLKLLDVDPLELARQLTLMEASMYKKIRPIECLQRGREQKGKNTDNIASIIQLSNRIANWVAESVLSKEDSRKRAAVVKHFINVADRCRLLQNFSTMVAITSGLNTPPIRRLKRTWEQVNQRFTAQLSVCESTIDSNKNFNNYRSTLARITPPCVPFIGTYLTTLTFINDGAGDKVSGNMVNFRKRQKAAEVIQDIKRWQAKPYNLQVVAQVLAFLEESFGKYQDGTDYGDQFWHLSLEREPREREDEKMARLLQESGFL</sequence>
<evidence type="ECO:0000313" key="2">
    <source>
        <dbReference type="Proteomes" id="UP001148662"/>
    </source>
</evidence>
<reference evidence="1" key="1">
    <citation type="submission" date="2022-07" db="EMBL/GenBank/DDBJ databases">
        <title>Genome Sequence of Phlebia brevispora.</title>
        <authorList>
            <person name="Buettner E."/>
        </authorList>
    </citation>
    <scope>NUCLEOTIDE SEQUENCE</scope>
    <source>
        <strain evidence="1">MPL23</strain>
    </source>
</reference>
<evidence type="ECO:0000313" key="1">
    <source>
        <dbReference type="EMBL" id="KAJ3558904.1"/>
    </source>
</evidence>